<dbReference type="EMBL" id="JAWWNJ010000175">
    <property type="protein sequence ID" value="KAK6975051.1"/>
    <property type="molecule type" value="Genomic_DNA"/>
</dbReference>
<organism evidence="2 3">
    <name type="scientific">Favolaschia claudopus</name>
    <dbReference type="NCBI Taxonomy" id="2862362"/>
    <lineage>
        <taxon>Eukaryota</taxon>
        <taxon>Fungi</taxon>
        <taxon>Dikarya</taxon>
        <taxon>Basidiomycota</taxon>
        <taxon>Agaricomycotina</taxon>
        <taxon>Agaricomycetes</taxon>
        <taxon>Agaricomycetidae</taxon>
        <taxon>Agaricales</taxon>
        <taxon>Marasmiineae</taxon>
        <taxon>Mycenaceae</taxon>
        <taxon>Favolaschia</taxon>
    </lineage>
</organism>
<feature type="coiled-coil region" evidence="1">
    <location>
        <begin position="12"/>
        <end position="39"/>
    </location>
</feature>
<keyword evidence="1" id="KW-0175">Coiled coil</keyword>
<evidence type="ECO:0000313" key="2">
    <source>
        <dbReference type="EMBL" id="KAK6975051.1"/>
    </source>
</evidence>
<protein>
    <recommendedName>
        <fullName evidence="4">F-box domain-containing protein</fullName>
    </recommendedName>
</protein>
<accession>A0AAV9ZAJ8</accession>
<evidence type="ECO:0008006" key="4">
    <source>
        <dbReference type="Google" id="ProtNLM"/>
    </source>
</evidence>
<comment type="caution">
    <text evidence="2">The sequence shown here is derived from an EMBL/GenBank/DDBJ whole genome shotgun (WGS) entry which is preliminary data.</text>
</comment>
<gene>
    <name evidence="2" type="ORF">R3P38DRAFT_563484</name>
</gene>
<evidence type="ECO:0000313" key="3">
    <source>
        <dbReference type="Proteomes" id="UP001362999"/>
    </source>
</evidence>
<dbReference type="Proteomes" id="UP001362999">
    <property type="component" value="Unassembled WGS sequence"/>
</dbReference>
<evidence type="ECO:0000256" key="1">
    <source>
        <dbReference type="SAM" id="Coils"/>
    </source>
</evidence>
<proteinExistence type="predicted"/>
<keyword evidence="3" id="KW-1185">Reference proteome</keyword>
<name>A0AAV9ZAJ8_9AGAR</name>
<sequence length="427" mass="48880">MLGNLSADRKHIIDIDAEIRDLELRIANLRLERNTAQQRLDAYIYPVLTLPSEVISEIFIRTLPVYPLRPPKTGSSSPTLLSQICSPWREIALSTPQLWRAFSLSFDRHPNSTNSRRQTEFAETWLARSGSCPLSIKIHKRSTDHGKHPYAAIAAHRERWEHLWITSSIIDVPAFRCSTPLLRSLHLDGPLPFHSNQETLTVAFNNAPLLRTASLPRCAVSSLTMPWAQLTSLTLDGGLFPNFIKTLNHTPNLIHCELKIFDPACNGPQFTMKLERLESLVLRHEHDDFFGGKLKKCYMPDFAVIIMREQIVVPALRRLTVVRIHSLFRRALVLMYYRVSIHLSLLVLCVHLCLSRASILVSPLPSPPTFHRFWASECSLLLPAFFFSLAPFSRLPFSPRHCGNFLPTLPIPHHAYSYRRSPWSKRR</sequence>
<dbReference type="AlphaFoldDB" id="A0AAV9ZAJ8"/>
<reference evidence="2 3" key="1">
    <citation type="journal article" date="2024" name="J Genomics">
        <title>Draft genome sequencing and assembly of Favolaschia claudopus CIRM-BRFM 2984 isolated from oak limbs.</title>
        <authorList>
            <person name="Navarro D."/>
            <person name="Drula E."/>
            <person name="Chaduli D."/>
            <person name="Cazenave R."/>
            <person name="Ahrendt S."/>
            <person name="Wang J."/>
            <person name="Lipzen A."/>
            <person name="Daum C."/>
            <person name="Barry K."/>
            <person name="Grigoriev I.V."/>
            <person name="Favel A."/>
            <person name="Rosso M.N."/>
            <person name="Martin F."/>
        </authorList>
    </citation>
    <scope>NUCLEOTIDE SEQUENCE [LARGE SCALE GENOMIC DNA]</scope>
    <source>
        <strain evidence="2 3">CIRM-BRFM 2984</strain>
    </source>
</reference>